<proteinExistence type="predicted"/>
<sequence>MPSNNVPPADDLSILHKYLTLTHRYFTNLTRRLSLSLPTVAADADTRSLISRTRDTLSSASRACGPQHSAAHHRHAPLPDLEAACRALAERGGAVREAWEALLQRTDKSRPNAVVLAVCFATEATEGFAGEVEGVAGMVTVRQGRDEGMGRKEVDDAVRAARERAQDLGPLARVHPARRGKLRREMDRARRHREVRRETRRGRRKICIDL</sequence>
<accession>A0AA38VG94</accession>
<protein>
    <submittedName>
        <fullName evidence="1">Uncharacterized protein</fullName>
    </submittedName>
</protein>
<gene>
    <name evidence="1" type="ORF">NKR19_g7501</name>
</gene>
<organism evidence="1 2">
    <name type="scientific">Coniochaeta hoffmannii</name>
    <dbReference type="NCBI Taxonomy" id="91930"/>
    <lineage>
        <taxon>Eukaryota</taxon>
        <taxon>Fungi</taxon>
        <taxon>Dikarya</taxon>
        <taxon>Ascomycota</taxon>
        <taxon>Pezizomycotina</taxon>
        <taxon>Sordariomycetes</taxon>
        <taxon>Sordariomycetidae</taxon>
        <taxon>Coniochaetales</taxon>
        <taxon>Coniochaetaceae</taxon>
        <taxon>Coniochaeta</taxon>
    </lineage>
</organism>
<dbReference type="Proteomes" id="UP001174691">
    <property type="component" value="Unassembled WGS sequence"/>
</dbReference>
<keyword evidence="2" id="KW-1185">Reference proteome</keyword>
<dbReference type="AlphaFoldDB" id="A0AA38VG94"/>
<reference evidence="1" key="1">
    <citation type="submission" date="2022-07" db="EMBL/GenBank/DDBJ databases">
        <title>Fungi with potential for degradation of polypropylene.</title>
        <authorList>
            <person name="Gostincar C."/>
        </authorList>
    </citation>
    <scope>NUCLEOTIDE SEQUENCE</scope>
    <source>
        <strain evidence="1">EXF-13287</strain>
    </source>
</reference>
<name>A0AA38VG94_9PEZI</name>
<comment type="caution">
    <text evidence="1">The sequence shown here is derived from an EMBL/GenBank/DDBJ whole genome shotgun (WGS) entry which is preliminary data.</text>
</comment>
<evidence type="ECO:0000313" key="2">
    <source>
        <dbReference type="Proteomes" id="UP001174691"/>
    </source>
</evidence>
<evidence type="ECO:0000313" key="1">
    <source>
        <dbReference type="EMBL" id="KAJ9139291.1"/>
    </source>
</evidence>
<dbReference type="EMBL" id="JANBVN010000132">
    <property type="protein sequence ID" value="KAJ9139291.1"/>
    <property type="molecule type" value="Genomic_DNA"/>
</dbReference>